<accession>X1DTZ3</accession>
<evidence type="ECO:0000313" key="1">
    <source>
        <dbReference type="EMBL" id="GAH24481.1"/>
    </source>
</evidence>
<reference evidence="1" key="1">
    <citation type="journal article" date="2014" name="Front. Microbiol.">
        <title>High frequency of phylogenetically diverse reductive dehalogenase-homologous genes in deep subseafloor sedimentary metagenomes.</title>
        <authorList>
            <person name="Kawai M."/>
            <person name="Futagami T."/>
            <person name="Toyoda A."/>
            <person name="Takaki Y."/>
            <person name="Nishi S."/>
            <person name="Hori S."/>
            <person name="Arai W."/>
            <person name="Tsubouchi T."/>
            <person name="Morono Y."/>
            <person name="Uchiyama I."/>
            <person name="Ito T."/>
            <person name="Fujiyama A."/>
            <person name="Inagaki F."/>
            <person name="Takami H."/>
        </authorList>
    </citation>
    <scope>NUCLEOTIDE SEQUENCE</scope>
    <source>
        <strain evidence="1">Expedition CK06-06</strain>
    </source>
</reference>
<gene>
    <name evidence="1" type="ORF">S01H4_65317</name>
</gene>
<name>X1DTZ3_9ZZZZ</name>
<sequence>MENEIGVGEFFFLNFFFNFQSDISKKDKNKCPKWKNEIENLQKSLEKKVLLHKGGN</sequence>
<feature type="non-terminal residue" evidence="1">
    <location>
        <position position="56"/>
    </location>
</feature>
<protein>
    <submittedName>
        <fullName evidence="1">Uncharacterized protein</fullName>
    </submittedName>
</protein>
<comment type="caution">
    <text evidence="1">The sequence shown here is derived from an EMBL/GenBank/DDBJ whole genome shotgun (WGS) entry which is preliminary data.</text>
</comment>
<proteinExistence type="predicted"/>
<dbReference type="EMBL" id="BART01039922">
    <property type="protein sequence ID" value="GAH24481.1"/>
    <property type="molecule type" value="Genomic_DNA"/>
</dbReference>
<dbReference type="AlphaFoldDB" id="X1DTZ3"/>
<organism evidence="1">
    <name type="scientific">marine sediment metagenome</name>
    <dbReference type="NCBI Taxonomy" id="412755"/>
    <lineage>
        <taxon>unclassified sequences</taxon>
        <taxon>metagenomes</taxon>
        <taxon>ecological metagenomes</taxon>
    </lineage>
</organism>